<evidence type="ECO:0000256" key="2">
    <source>
        <dbReference type="SAM" id="SignalP"/>
    </source>
</evidence>
<evidence type="ECO:0000256" key="1">
    <source>
        <dbReference type="SAM" id="MobiDB-lite"/>
    </source>
</evidence>
<sequence>MSQPYLLLALLLVAALPARADIYKYVDERGHVTYSNKPIKGGQKVELPEISTVPAPKLEPKPARALGVDEREQQKEALAKRIAAAEQALAEAKRAYQEGAEKPEVFVRRDGTRGRNVAAYEEKMKRLQEEVDRRQKELDDLKAQLADLEGRGQTLAPPASVPEARPR</sequence>
<name>A0ABV0EEQ0_9BURK</name>
<dbReference type="Proteomes" id="UP001482231">
    <property type="component" value="Unassembled WGS sequence"/>
</dbReference>
<comment type="caution">
    <text evidence="4">The sequence shown here is derived from an EMBL/GenBank/DDBJ whole genome shotgun (WGS) entry which is preliminary data.</text>
</comment>
<feature type="domain" description="DUF4124" evidence="3">
    <location>
        <begin position="9"/>
        <end position="64"/>
    </location>
</feature>
<organism evidence="4 5">
    <name type="scientific">Thiobacter aerophilum</name>
    <dbReference type="NCBI Taxonomy" id="3121275"/>
    <lineage>
        <taxon>Bacteria</taxon>
        <taxon>Pseudomonadati</taxon>
        <taxon>Pseudomonadota</taxon>
        <taxon>Betaproteobacteria</taxon>
        <taxon>Burkholderiales</taxon>
        <taxon>Thiobacteraceae</taxon>
        <taxon>Thiobacter</taxon>
    </lineage>
</organism>
<evidence type="ECO:0000313" key="4">
    <source>
        <dbReference type="EMBL" id="MEO1767021.1"/>
    </source>
</evidence>
<keyword evidence="5" id="KW-1185">Reference proteome</keyword>
<proteinExistence type="predicted"/>
<dbReference type="RefSeq" id="WP_347308129.1">
    <property type="nucleotide sequence ID" value="NZ_JBAJEX010000004.1"/>
</dbReference>
<feature type="region of interest" description="Disordered" evidence="1">
    <location>
        <begin position="147"/>
        <end position="167"/>
    </location>
</feature>
<dbReference type="Pfam" id="PF13511">
    <property type="entry name" value="DUF4124"/>
    <property type="match status" value="1"/>
</dbReference>
<gene>
    <name evidence="4" type="ORF">V6E02_07340</name>
</gene>
<keyword evidence="2" id="KW-0732">Signal</keyword>
<protein>
    <submittedName>
        <fullName evidence="4">DUF4124 domain-containing protein</fullName>
    </submittedName>
</protein>
<dbReference type="SUPFAM" id="SSF57997">
    <property type="entry name" value="Tropomyosin"/>
    <property type="match status" value="1"/>
</dbReference>
<evidence type="ECO:0000259" key="3">
    <source>
        <dbReference type="Pfam" id="PF13511"/>
    </source>
</evidence>
<dbReference type="InterPro" id="IPR025392">
    <property type="entry name" value="DUF4124"/>
</dbReference>
<feature type="chain" id="PRO_5047339478" evidence="2">
    <location>
        <begin position="21"/>
        <end position="167"/>
    </location>
</feature>
<reference evidence="4 5" key="1">
    <citation type="submission" date="2024-02" db="EMBL/GenBank/DDBJ databases">
        <title>New thermophilic sulfur-oxidizing bacteria from a hot springs of the Uzon caldera (Kamchatka, Russia).</title>
        <authorList>
            <person name="Dukat A.M."/>
            <person name="Elcheninov A.G."/>
            <person name="Frolov E.N."/>
        </authorList>
    </citation>
    <scope>NUCLEOTIDE SEQUENCE [LARGE SCALE GENOMIC DNA]</scope>
    <source>
        <strain evidence="4 5">AK1</strain>
    </source>
</reference>
<dbReference type="EMBL" id="JBAJEX010000004">
    <property type="protein sequence ID" value="MEO1767021.1"/>
    <property type="molecule type" value="Genomic_DNA"/>
</dbReference>
<evidence type="ECO:0000313" key="5">
    <source>
        <dbReference type="Proteomes" id="UP001482231"/>
    </source>
</evidence>
<accession>A0ABV0EEQ0</accession>
<feature type="signal peptide" evidence="2">
    <location>
        <begin position="1"/>
        <end position="20"/>
    </location>
</feature>